<dbReference type="RefSeq" id="WP_068846689.1">
    <property type="nucleotide sequence ID" value="NZ_LYDR01000043.1"/>
</dbReference>
<proteinExistence type="predicted"/>
<accession>A0A1C3ELU2</accession>
<protein>
    <submittedName>
        <fullName evidence="2">Uncharacterized protein</fullName>
    </submittedName>
</protein>
<dbReference type="Proteomes" id="UP000094828">
    <property type="component" value="Unassembled WGS sequence"/>
</dbReference>
<reference evidence="2 3" key="1">
    <citation type="submission" date="2016-05" db="EMBL/GenBank/DDBJ databases">
        <title>Genomic and physiological characterization of Planctopirus sp. isolated from fresh water lake.</title>
        <authorList>
            <person name="Subhash Y."/>
            <person name="Ramana C."/>
        </authorList>
    </citation>
    <scope>NUCLEOTIDE SEQUENCE [LARGE SCALE GENOMIC DNA]</scope>
    <source>
        <strain evidence="2 3">JC280</strain>
    </source>
</reference>
<comment type="caution">
    <text evidence="2">The sequence shown here is derived from an EMBL/GenBank/DDBJ whole genome shotgun (WGS) entry which is preliminary data.</text>
</comment>
<dbReference type="OrthoDB" id="248327at2"/>
<evidence type="ECO:0000313" key="3">
    <source>
        <dbReference type="Proteomes" id="UP000094828"/>
    </source>
</evidence>
<keyword evidence="1" id="KW-0732">Signal</keyword>
<evidence type="ECO:0000256" key="1">
    <source>
        <dbReference type="SAM" id="SignalP"/>
    </source>
</evidence>
<dbReference type="STRING" id="1841610.A6X21_17655"/>
<keyword evidence="3" id="KW-1185">Reference proteome</keyword>
<feature type="signal peptide" evidence="1">
    <location>
        <begin position="1"/>
        <end position="18"/>
    </location>
</feature>
<gene>
    <name evidence="2" type="ORF">A6X21_17655</name>
</gene>
<name>A0A1C3ELU2_9PLAN</name>
<sequence>MRTLLNSVLLLSVIASMALETWAIDAVRGKSYPLGKEHGPWMIMVASFKKPPEDRRTDEGLTARQAADELVYELRKVGIPAYIHLQEGRVEKLQTVDRLGREDGRVYAAQRGMISVLAGNYESIESPVAQKTLLYVKKFRPKFLDDPKSGAIYRETPGQKGPLAGAFLTINPLIDPASIQQKRDMLLTRLNTGLQYGLVDAKGKYSLKIASFGGRQMSAIGDEALAKGASKFDRSLAGNDGMNLNLAGEDAEQLTRALRQKGIDAYCYHGRFESIVTVGAFQSKEDPRIQEFAKVFGARMKLNPATGIENYTSETLILPGPKPTDPPVKVFIFEANPTVMEIPQV</sequence>
<organism evidence="2 3">
    <name type="scientific">Planctopirus hydrillae</name>
    <dbReference type="NCBI Taxonomy" id="1841610"/>
    <lineage>
        <taxon>Bacteria</taxon>
        <taxon>Pseudomonadati</taxon>
        <taxon>Planctomycetota</taxon>
        <taxon>Planctomycetia</taxon>
        <taxon>Planctomycetales</taxon>
        <taxon>Planctomycetaceae</taxon>
        <taxon>Planctopirus</taxon>
    </lineage>
</organism>
<dbReference type="EMBL" id="LYDR01000043">
    <property type="protein sequence ID" value="ODA34195.1"/>
    <property type="molecule type" value="Genomic_DNA"/>
</dbReference>
<dbReference type="AlphaFoldDB" id="A0A1C3ELU2"/>
<evidence type="ECO:0000313" key="2">
    <source>
        <dbReference type="EMBL" id="ODA34195.1"/>
    </source>
</evidence>
<feature type="chain" id="PRO_5008673223" evidence="1">
    <location>
        <begin position="19"/>
        <end position="345"/>
    </location>
</feature>